<accession>A0A4Y8M4V2</accession>
<comment type="caution">
    <text evidence="2">The sequence shown here is derived from an EMBL/GenBank/DDBJ whole genome shotgun (WGS) entry which is preliminary data.</text>
</comment>
<reference evidence="2 3" key="1">
    <citation type="submission" date="2019-03" db="EMBL/GenBank/DDBJ databases">
        <title>Cohnella endophytica sp. nov., a novel endophytic bacterium isolated from bark of Sonneratia apetala.</title>
        <authorList>
            <person name="Tuo L."/>
        </authorList>
    </citation>
    <scope>NUCLEOTIDE SEQUENCE [LARGE SCALE GENOMIC DNA]</scope>
    <source>
        <strain evidence="2 3">CCTCC AB 208254</strain>
    </source>
</reference>
<dbReference type="Proteomes" id="UP000297900">
    <property type="component" value="Unassembled WGS sequence"/>
</dbReference>
<dbReference type="RefSeq" id="WP_135150577.1">
    <property type="nucleotide sequence ID" value="NZ_SOMN01000002.1"/>
</dbReference>
<evidence type="ECO:0000313" key="3">
    <source>
        <dbReference type="Proteomes" id="UP000297900"/>
    </source>
</evidence>
<proteinExistence type="predicted"/>
<evidence type="ECO:0000313" key="2">
    <source>
        <dbReference type="EMBL" id="TFE30696.1"/>
    </source>
</evidence>
<name>A0A4Y8M4V2_9BACL</name>
<dbReference type="Pfam" id="PF14209">
    <property type="entry name" value="DUF4321"/>
    <property type="match status" value="1"/>
</dbReference>
<feature type="transmembrane region" description="Helical" evidence="1">
    <location>
        <begin position="58"/>
        <end position="77"/>
    </location>
</feature>
<evidence type="ECO:0000256" key="1">
    <source>
        <dbReference type="SAM" id="Phobius"/>
    </source>
</evidence>
<dbReference type="AlphaFoldDB" id="A0A4Y8M4V2"/>
<dbReference type="InterPro" id="IPR025470">
    <property type="entry name" value="DUF4321"/>
</dbReference>
<keyword evidence="3" id="KW-1185">Reference proteome</keyword>
<keyword evidence="1" id="KW-1133">Transmembrane helix</keyword>
<dbReference type="EMBL" id="SOMN01000002">
    <property type="protein sequence ID" value="TFE30696.1"/>
    <property type="molecule type" value="Genomic_DNA"/>
</dbReference>
<keyword evidence="1" id="KW-0472">Membrane</keyword>
<keyword evidence="1" id="KW-0812">Transmembrane</keyword>
<gene>
    <name evidence="2" type="ORF">E2980_02630</name>
</gene>
<organism evidence="2 3">
    <name type="scientific">Cohnella luojiensis</name>
    <dbReference type="NCBI Taxonomy" id="652876"/>
    <lineage>
        <taxon>Bacteria</taxon>
        <taxon>Bacillati</taxon>
        <taxon>Bacillota</taxon>
        <taxon>Bacilli</taxon>
        <taxon>Bacillales</taxon>
        <taxon>Paenibacillaceae</taxon>
        <taxon>Cohnella</taxon>
    </lineage>
</organism>
<sequence>MKKNAWILILFIFLGLLAGALVAIWLKEIPGLTFLTRAIKVNWSPAADLSVLKYSLNLSVNFSLLSIIGAVLAIWLYRKM</sequence>
<feature type="transmembrane region" description="Helical" evidence="1">
    <location>
        <begin position="7"/>
        <end position="26"/>
    </location>
</feature>
<protein>
    <submittedName>
        <fullName evidence="2">DUF4321 domain-containing protein</fullName>
    </submittedName>
</protein>